<evidence type="ECO:0000313" key="6">
    <source>
        <dbReference type="EMBL" id="WEX85746.1"/>
    </source>
</evidence>
<accession>A0ABY8D4F5</accession>
<dbReference type="EC" id="2.7.7.65" evidence="1"/>
<dbReference type="InterPro" id="IPR050469">
    <property type="entry name" value="Diguanylate_Cyclase"/>
</dbReference>
<keyword evidence="4" id="KW-1133">Transmembrane helix</keyword>
<dbReference type="NCBIfam" id="TIGR00254">
    <property type="entry name" value="GGDEF"/>
    <property type="match status" value="1"/>
</dbReference>
<dbReference type="Gene3D" id="3.30.70.270">
    <property type="match status" value="1"/>
</dbReference>
<evidence type="ECO:0000256" key="2">
    <source>
        <dbReference type="ARBA" id="ARBA00034247"/>
    </source>
</evidence>
<evidence type="ECO:0000256" key="3">
    <source>
        <dbReference type="SAM" id="MobiDB-lite"/>
    </source>
</evidence>
<keyword evidence="7" id="KW-1185">Reference proteome</keyword>
<keyword evidence="4" id="KW-0812">Transmembrane</keyword>
<dbReference type="PANTHER" id="PTHR45138:SF9">
    <property type="entry name" value="DIGUANYLATE CYCLASE DGCM-RELATED"/>
    <property type="match status" value="1"/>
</dbReference>
<name>A0ABY8D4F5_9HYPH</name>
<dbReference type="RefSeq" id="WP_280657830.1">
    <property type="nucleotide sequence ID" value="NZ_CP120373.1"/>
</dbReference>
<dbReference type="PANTHER" id="PTHR45138">
    <property type="entry name" value="REGULATORY COMPONENTS OF SENSORY TRANSDUCTION SYSTEM"/>
    <property type="match status" value="1"/>
</dbReference>
<dbReference type="SUPFAM" id="SSF55073">
    <property type="entry name" value="Nucleotide cyclase"/>
    <property type="match status" value="1"/>
</dbReference>
<feature type="domain" description="GGDEF" evidence="5">
    <location>
        <begin position="470"/>
        <end position="602"/>
    </location>
</feature>
<dbReference type="EMBL" id="CP120373">
    <property type="protein sequence ID" value="WEX85746.1"/>
    <property type="molecule type" value="Genomic_DNA"/>
</dbReference>
<comment type="catalytic activity">
    <reaction evidence="2">
        <text>2 GTP = 3',3'-c-di-GMP + 2 diphosphate</text>
        <dbReference type="Rhea" id="RHEA:24898"/>
        <dbReference type="ChEBI" id="CHEBI:33019"/>
        <dbReference type="ChEBI" id="CHEBI:37565"/>
        <dbReference type="ChEBI" id="CHEBI:58805"/>
        <dbReference type="EC" id="2.7.7.65"/>
    </reaction>
</comment>
<keyword evidence="4" id="KW-0472">Membrane</keyword>
<feature type="transmembrane region" description="Helical" evidence="4">
    <location>
        <begin position="44"/>
        <end position="65"/>
    </location>
</feature>
<dbReference type="InterPro" id="IPR043128">
    <property type="entry name" value="Rev_trsase/Diguanyl_cyclase"/>
</dbReference>
<gene>
    <name evidence="6" type="ORF">PZN02_001975</name>
</gene>
<feature type="transmembrane region" description="Helical" evidence="4">
    <location>
        <begin position="352"/>
        <end position="377"/>
    </location>
</feature>
<dbReference type="InterPro" id="IPR029787">
    <property type="entry name" value="Nucleotide_cyclase"/>
</dbReference>
<evidence type="ECO:0000256" key="4">
    <source>
        <dbReference type="SAM" id="Phobius"/>
    </source>
</evidence>
<protein>
    <recommendedName>
        <fullName evidence="1">diguanylate cyclase</fullName>
        <ecNumber evidence="1">2.7.7.65</ecNumber>
    </recommendedName>
</protein>
<reference evidence="6 7" key="1">
    <citation type="submission" date="2023-03" db="EMBL/GenBank/DDBJ databases">
        <authorList>
            <person name="Kaur S."/>
            <person name="Espinosa-Saiz D."/>
            <person name="Velazquez E."/>
            <person name="Menendez E."/>
            <person name="diCenzo G.C."/>
        </authorList>
    </citation>
    <scope>NUCLEOTIDE SEQUENCE [LARGE SCALE GENOMIC DNA]</scope>
    <source>
        <strain evidence="6 7">LMG 24692</strain>
    </source>
</reference>
<dbReference type="PROSITE" id="PS50887">
    <property type="entry name" value="GGDEF"/>
    <property type="match status" value="1"/>
</dbReference>
<evidence type="ECO:0000256" key="1">
    <source>
        <dbReference type="ARBA" id="ARBA00012528"/>
    </source>
</evidence>
<feature type="region of interest" description="Disordered" evidence="3">
    <location>
        <begin position="1"/>
        <end position="28"/>
    </location>
</feature>
<dbReference type="InterPro" id="IPR000160">
    <property type="entry name" value="GGDEF_dom"/>
</dbReference>
<feature type="compositionally biased region" description="Polar residues" evidence="3">
    <location>
        <begin position="1"/>
        <end position="10"/>
    </location>
</feature>
<dbReference type="Proteomes" id="UP001229355">
    <property type="component" value="Chromosome 1"/>
</dbReference>
<dbReference type="Pfam" id="PF00990">
    <property type="entry name" value="GGDEF"/>
    <property type="match status" value="1"/>
</dbReference>
<evidence type="ECO:0000259" key="5">
    <source>
        <dbReference type="PROSITE" id="PS50887"/>
    </source>
</evidence>
<evidence type="ECO:0000313" key="7">
    <source>
        <dbReference type="Proteomes" id="UP001229355"/>
    </source>
</evidence>
<proteinExistence type="predicted"/>
<dbReference type="SMART" id="SM00267">
    <property type="entry name" value="GGDEF"/>
    <property type="match status" value="1"/>
</dbReference>
<sequence length="629" mass="70530">MLKSFISTWQNKRHQPEEESTNNSDRVRQTQIGSHQSFDQKLSVGILLAIICTTLLALSIVTPTYRDFTLSRQNLHDIRQYRLVLDAANYLAAERGPANIVMSEEPSLDSAGVKRLAEFRTRSDAALAQLEVKSVSYFGLHDHLVPRRMLEEVRNQLAIARSKVDRIAAIPRVSLSREEIQDAIDSMFEVSDRFRAVIAWNASELVQHDTGLEASALIGQMLSDLRDYGGRVGSEIVAPLATNQRMPLQNVIESRQTQGRLLELWQLINSQTTLYNAASLAASRDEIDRAFFRDGLALVDQVIAEGRRNLHYTLTATEFTNRYVPTMRPIETYRTAFLDGVVEHFVDVKTKALMTLAMTVLITGAILAILVGIMLSVRSHVFRPLMLAHDNVLELAADRSISPPARAARAREIRSLFEAIEVLQERLQERAFLTEELKRQAETDGLTALLNRRMLDRFAQLSSPQDRADRSLCLILLDLDHFKDVNDTYGHVTGDRVLIQTAELLRSHLRASDIVARFGGEEFAILVPGNDLSGAISIARKIRLAIQTETFTTSDGTPFRVTASFGVARGRRDAWPELIEHADAALYRAKSEGRNRVRFTRDTLPSPSIVPSTSNVLTLTGARRPKTVR</sequence>
<dbReference type="CDD" id="cd01949">
    <property type="entry name" value="GGDEF"/>
    <property type="match status" value="1"/>
</dbReference>
<organism evidence="6 7">
    <name type="scientific">Sinorhizobium garamanticum</name>
    <dbReference type="NCBI Taxonomy" id="680247"/>
    <lineage>
        <taxon>Bacteria</taxon>
        <taxon>Pseudomonadati</taxon>
        <taxon>Pseudomonadota</taxon>
        <taxon>Alphaproteobacteria</taxon>
        <taxon>Hyphomicrobiales</taxon>
        <taxon>Rhizobiaceae</taxon>
        <taxon>Sinorhizobium/Ensifer group</taxon>
        <taxon>Sinorhizobium</taxon>
    </lineage>
</organism>